<dbReference type="Proteomes" id="UP000289738">
    <property type="component" value="Chromosome A04"/>
</dbReference>
<reference evidence="2 3" key="1">
    <citation type="submission" date="2019-01" db="EMBL/GenBank/DDBJ databases">
        <title>Sequencing of cultivated peanut Arachis hypogaea provides insights into genome evolution and oil improvement.</title>
        <authorList>
            <person name="Chen X."/>
        </authorList>
    </citation>
    <scope>NUCLEOTIDE SEQUENCE [LARGE SCALE GENOMIC DNA]</scope>
    <source>
        <strain evidence="3">cv. Fuhuasheng</strain>
        <tissue evidence="2">Leaves</tissue>
    </source>
</reference>
<evidence type="ECO:0008006" key="4">
    <source>
        <dbReference type="Google" id="ProtNLM"/>
    </source>
</evidence>
<organism evidence="2 3">
    <name type="scientific">Arachis hypogaea</name>
    <name type="common">Peanut</name>
    <dbReference type="NCBI Taxonomy" id="3818"/>
    <lineage>
        <taxon>Eukaryota</taxon>
        <taxon>Viridiplantae</taxon>
        <taxon>Streptophyta</taxon>
        <taxon>Embryophyta</taxon>
        <taxon>Tracheophyta</taxon>
        <taxon>Spermatophyta</taxon>
        <taxon>Magnoliopsida</taxon>
        <taxon>eudicotyledons</taxon>
        <taxon>Gunneridae</taxon>
        <taxon>Pentapetalae</taxon>
        <taxon>rosids</taxon>
        <taxon>fabids</taxon>
        <taxon>Fabales</taxon>
        <taxon>Fabaceae</taxon>
        <taxon>Papilionoideae</taxon>
        <taxon>50 kb inversion clade</taxon>
        <taxon>dalbergioids sensu lato</taxon>
        <taxon>Dalbergieae</taxon>
        <taxon>Pterocarpus clade</taxon>
        <taxon>Arachis</taxon>
    </lineage>
</organism>
<gene>
    <name evidence="2" type="ORF">Ahy_A04g017351</name>
</gene>
<evidence type="ECO:0000313" key="2">
    <source>
        <dbReference type="EMBL" id="RYR60276.1"/>
    </source>
</evidence>
<evidence type="ECO:0000313" key="3">
    <source>
        <dbReference type="Proteomes" id="UP000289738"/>
    </source>
</evidence>
<feature type="region of interest" description="Disordered" evidence="1">
    <location>
        <begin position="48"/>
        <end position="84"/>
    </location>
</feature>
<protein>
    <recommendedName>
        <fullName evidence="4">BED-type domain-containing protein</fullName>
    </recommendedName>
</protein>
<evidence type="ECO:0000256" key="1">
    <source>
        <dbReference type="SAM" id="MobiDB-lite"/>
    </source>
</evidence>
<dbReference type="AlphaFoldDB" id="A0A445DAU7"/>
<accession>A0A445DAU7</accession>
<feature type="compositionally biased region" description="Low complexity" evidence="1">
    <location>
        <begin position="58"/>
        <end position="69"/>
    </location>
</feature>
<name>A0A445DAU7_ARAHY</name>
<sequence>MGRPKEERYWNEVTKQADGTWKCNRCESKFSGRISVTRIKAHVDRIPGKGISPCSASLQHNHPQPLPQQTANPMEGDGEDHDHEMVDAISGGLTQHPVNVISEPTNYLLPEGKHPFCSYQFIIALDNHISVSSTVISEI</sequence>
<proteinExistence type="predicted"/>
<keyword evidence="3" id="KW-1185">Reference proteome</keyword>
<dbReference type="EMBL" id="SDMP01000004">
    <property type="protein sequence ID" value="RYR60276.1"/>
    <property type="molecule type" value="Genomic_DNA"/>
</dbReference>
<comment type="caution">
    <text evidence="2">The sequence shown here is derived from an EMBL/GenBank/DDBJ whole genome shotgun (WGS) entry which is preliminary data.</text>
</comment>